<reference evidence="2 3" key="1">
    <citation type="submission" date="2019-09" db="EMBL/GenBank/DDBJ databases">
        <title>Bird 10,000 Genomes (B10K) Project - Family phase.</title>
        <authorList>
            <person name="Zhang G."/>
        </authorList>
    </citation>
    <scope>NUCLEOTIDE SEQUENCE [LARGE SCALE GENOMIC DNA]</scope>
    <source>
        <strain evidence="2">B10K-CU-031-20</strain>
    </source>
</reference>
<feature type="region of interest" description="Disordered" evidence="1">
    <location>
        <begin position="1"/>
        <end position="205"/>
    </location>
</feature>
<comment type="caution">
    <text evidence="2">The sequence shown here is derived from an EMBL/GenBank/DDBJ whole genome shotgun (WGS) entry which is preliminary data.</text>
</comment>
<feature type="region of interest" description="Disordered" evidence="1">
    <location>
        <begin position="228"/>
        <end position="268"/>
    </location>
</feature>
<feature type="compositionally biased region" description="Polar residues" evidence="1">
    <location>
        <begin position="166"/>
        <end position="175"/>
    </location>
</feature>
<name>A0A7K8R7U5_9PASS</name>
<proteinExistence type="predicted"/>
<accession>A0A7K8R7U5</accession>
<dbReference type="AlphaFoldDB" id="A0A7K8R7U5"/>
<feature type="non-terminal residue" evidence="2">
    <location>
        <position position="287"/>
    </location>
</feature>
<gene>
    <name evidence="2" type="primary">Zc3h3</name>
    <name evidence="2" type="ORF">SMICAP_R10248</name>
</gene>
<sequence length="287" mass="30969">PSGSSSESAVTPKSEPLEFQRQEENSGNSVRSRAEPPAPGRSCQEIRDASLNPKGFGNDGMASMPVQPGGIPGKSRFPGIPKAGFPRAASTPVSGKTQKFRKNNYTWVANPGKNSRGVKRWISLSGTEKGGKISQKTEPGSKGKKPGSQSKLGISPSKYKWKASGLQASPSTSRSAFRWRSQDQKPRDIPGIVPSAASVGSGEGKSLGEAAFSGYKVKSRTKIIRRKGNVGFPMDKKNISPSSTPRSRFQLRRKNSTRGKAAEKTPRRCNSRGMIQVSRHRLCRMQA</sequence>
<organism evidence="2 3">
    <name type="scientific">Smithornis capensis</name>
    <dbReference type="NCBI Taxonomy" id="363769"/>
    <lineage>
        <taxon>Eukaryota</taxon>
        <taxon>Metazoa</taxon>
        <taxon>Chordata</taxon>
        <taxon>Craniata</taxon>
        <taxon>Vertebrata</taxon>
        <taxon>Euteleostomi</taxon>
        <taxon>Archelosauria</taxon>
        <taxon>Archosauria</taxon>
        <taxon>Dinosauria</taxon>
        <taxon>Saurischia</taxon>
        <taxon>Theropoda</taxon>
        <taxon>Coelurosauria</taxon>
        <taxon>Aves</taxon>
        <taxon>Neognathae</taxon>
        <taxon>Neoaves</taxon>
        <taxon>Telluraves</taxon>
        <taxon>Australaves</taxon>
        <taxon>Passeriformes</taxon>
        <taxon>Eurylaimidae</taxon>
        <taxon>Smithornis</taxon>
    </lineage>
</organism>
<evidence type="ECO:0000313" key="2">
    <source>
        <dbReference type="EMBL" id="NXF13925.1"/>
    </source>
</evidence>
<evidence type="ECO:0000256" key="1">
    <source>
        <dbReference type="SAM" id="MobiDB-lite"/>
    </source>
</evidence>
<evidence type="ECO:0000313" key="3">
    <source>
        <dbReference type="Proteomes" id="UP000567624"/>
    </source>
</evidence>
<keyword evidence="3" id="KW-1185">Reference proteome</keyword>
<feature type="compositionally biased region" description="Polar residues" evidence="1">
    <location>
        <begin position="1"/>
        <end position="11"/>
    </location>
</feature>
<dbReference type="EMBL" id="VWYW01002237">
    <property type="protein sequence ID" value="NXF13925.1"/>
    <property type="molecule type" value="Genomic_DNA"/>
</dbReference>
<feature type="compositionally biased region" description="Basic and acidic residues" evidence="1">
    <location>
        <begin position="15"/>
        <end position="24"/>
    </location>
</feature>
<feature type="non-terminal residue" evidence="2">
    <location>
        <position position="1"/>
    </location>
</feature>
<feature type="compositionally biased region" description="Polar residues" evidence="1">
    <location>
        <begin position="91"/>
        <end position="107"/>
    </location>
</feature>
<protein>
    <submittedName>
        <fullName evidence="2">ZC3H3 protein</fullName>
    </submittedName>
</protein>
<dbReference type="Proteomes" id="UP000567624">
    <property type="component" value="Unassembled WGS sequence"/>
</dbReference>